<evidence type="ECO:0000256" key="1">
    <source>
        <dbReference type="ARBA" id="ARBA00004123"/>
    </source>
</evidence>
<protein>
    <recommendedName>
        <fullName evidence="4">C3HC-type domain-containing protein</fullName>
    </recommendedName>
</protein>
<feature type="compositionally biased region" description="Low complexity" evidence="3">
    <location>
        <begin position="39"/>
        <end position="48"/>
    </location>
</feature>
<feature type="region of interest" description="Disordered" evidence="3">
    <location>
        <begin position="1413"/>
        <end position="1439"/>
    </location>
</feature>
<dbReference type="InterPro" id="IPR012935">
    <property type="entry name" value="NuBaID_N"/>
</dbReference>
<feature type="region of interest" description="Disordered" evidence="3">
    <location>
        <begin position="669"/>
        <end position="704"/>
    </location>
</feature>
<feature type="compositionally biased region" description="Low complexity" evidence="3">
    <location>
        <begin position="621"/>
        <end position="630"/>
    </location>
</feature>
<name>A0A835WTN0_9CHLO</name>
<comment type="caution">
    <text evidence="5">The sequence shown here is derived from an EMBL/GenBank/DDBJ whole genome shotgun (WGS) entry which is preliminary data.</text>
</comment>
<evidence type="ECO:0000256" key="2">
    <source>
        <dbReference type="ARBA" id="ARBA00023242"/>
    </source>
</evidence>
<feature type="domain" description="C3HC-type" evidence="4">
    <location>
        <begin position="56"/>
        <end position="178"/>
    </location>
</feature>
<feature type="region of interest" description="Disordered" evidence="3">
    <location>
        <begin position="1"/>
        <end position="59"/>
    </location>
</feature>
<evidence type="ECO:0000256" key="3">
    <source>
        <dbReference type="SAM" id="MobiDB-lite"/>
    </source>
</evidence>
<dbReference type="OrthoDB" id="515567at2759"/>
<feature type="region of interest" description="Disordered" evidence="3">
    <location>
        <begin position="999"/>
        <end position="1019"/>
    </location>
</feature>
<dbReference type="GO" id="GO:0005634">
    <property type="term" value="C:nucleus"/>
    <property type="evidence" value="ECO:0007669"/>
    <property type="project" value="UniProtKB-SubCell"/>
</dbReference>
<proteinExistence type="predicted"/>
<reference evidence="5" key="1">
    <citation type="journal article" date="2020" name="bioRxiv">
        <title>Comparative genomics of Chlamydomonas.</title>
        <authorList>
            <person name="Craig R.J."/>
            <person name="Hasan A.R."/>
            <person name="Ness R.W."/>
            <person name="Keightley P.D."/>
        </authorList>
    </citation>
    <scope>NUCLEOTIDE SEQUENCE</scope>
    <source>
        <strain evidence="5">CCAP 11/173</strain>
    </source>
</reference>
<gene>
    <name evidence="5" type="ORF">HYH02_001046</name>
</gene>
<keyword evidence="2" id="KW-0539">Nucleus</keyword>
<dbReference type="PANTHER" id="PTHR15835">
    <property type="entry name" value="NUCLEAR-INTERACTING PARTNER OF ALK"/>
    <property type="match status" value="1"/>
</dbReference>
<dbReference type="Pfam" id="PF07967">
    <property type="entry name" value="zf-C3HC"/>
    <property type="match status" value="1"/>
</dbReference>
<evidence type="ECO:0000313" key="5">
    <source>
        <dbReference type="EMBL" id="KAG2454003.1"/>
    </source>
</evidence>
<sequence length="1957" mass="200338">MSSVYERITSALSSLGKRRERDSGAHDGSGASAAGGGPTSPSGGSATARTPKRFRPWEQADLHKRLETYKPLTWFGKPASVGPVPCALKGWVNDGSDSLTCEYCGSKLMYPPHVSYNQRQAAADMFSPSLTTKHTATCPWRQSSCKPTLLAYVPSSTPEQLCSLFYSLNDKLMRVDVLPDMDTLAIQTLRSTAMPYGSYDDFITAAGPGGGAVIGGGAAAAGHGYGGYSQDLAPRRRKMPSVTIRELDDNGDEVMTPTGAAAAGGGGAGSVAAAAAAAAGGGGDPAAVLQALAAAGDAAEGQAVLVQTSKLAPAQKARLLALLGWDVDVLQPDSASGMAVAPYAAGGAYSLNHLGVKPKAGAAAASSGAGAGGKAGKKVPSSQVVLKCPICNSRMGLWNYSGVRPVPVGRLTAPPPPSAGGAAALMLSPRPAGASGGGAAAAAATAPAVATAGSDPLSCTIAGGQYGQFGFGGMAAKPFGTAAAAAPFKFGSATSAAPVFGMAAMDVDASRTASASGGGASGLFGPSSSAAAAAAAPSAAAAAGLATPAPAGGLAGRKRKAEGADAMAVDAQPTPSATPAGMATPVAAPDGKRQRVATTPSWGGAGFGAVGGPASPGGGSAASAAAAASGQPRELDPVAQHRSWCPWVYTGSGDEKHMSGWQHMLSALTQQQQQQQAKAAAAATPGAAAGASPAPPPPAAADAKQLRDNALEAIRKLGGGEGGGGGQSSGCAANSCTQPRFPTLAAAGPLSRAFYSPSRGQLPAAAATRPWEGRQWLTSWRHHASNTGARLAGICAVAAWQTNNKAAGQQRRQATPTCDRTALAAVARDANQQHTRGHPAVNALPAAVASAVRGQPCDQTRPCVPPVPPPLHVLPPPLPADSIPPLLDWVTRGDMRAVAAQSILDQHCSPEVHGLLLDALKIARAEARGSTAAATAAGAPSVITTAHLAMAALAVGYGARGCAAAEVRCCSDVAGVLHHSAGLPHAACAALLSRRAAEERSRRRRDSPPDSSQDERGAAGGSTWSLARITTAPALHLLLAAYRWAVFTGFDTVQPCHLLWVMAVDPRTCYSPLRSDPLFDGCAVAVEVWVPPLVWLLERAEGLTRPARVYEQLQGVLQVALSTEAVGSGPKRGGKGSSASGLDKGTPANVRELCSLLRVCREAGHVPSPRRLQALGKLFKRLRDQERREAAERTPGTGDGVEHKDPEWTHAVEAARAFAALGHRPPPLQQLPKLSSDGGQAAACGSGAAASLAPAEAACQAVQVWRCWRPGMACRLGAFRKTVRGCCRSCADASSCMARPCKRWQQPSSRLERLIRSALQKWRQQTWRPSGAAFLPSWRRLPAPGWWVRACAASRTSAASEATAAATAVAAPAAADLAAQRRCLLAFLASPAGTWLVGEGLCRIEDFCSIRSYSSSNGSSSTSSSSGSRSSAGCDEGNSSNCGVTVAELAEELVAAVPLARRAAFLHELARCGTRHSSSIGTAAKEAWVTALHAALAADGVEANSIHATRATQRLVVAGAGAAGLAVHVEWLQQIAAYGKSSGGDGDGSCVNRESAEAVAQALVVAAQHGVVAADGVTHRVLAGGGGASAPTMATAMGGGVPLAAAASSSTSDGASSAARHGRVDLHQLLGQLGAMLADGTEAMLLQPTAALEALCSLCILVESGPDGKRGTRAIRDSAVRVLTVILPRLRERYGKRYCAVSRSKGPNWLKAVSRSIREAMSRAPEVLQVRPWSMKHRASIFGAALLSRPEQPGADGSPQRTVVIELRGMALQLLPQKWGIAPPNLTARGTLLPLAEQDPALAQRLAVLGWQPLSPTTTPPRMPGVYWIGLRTRQTGDADGAGGTVVPLYHGKASNLEVRMAAHRAALEKSKAVGVAPPLYWGLRLADVVGTVVVAWEPKPSEDAAKAEEAAELARRNYAFNSADNEVIRVWQGLEAAGYTSEELGEIWHCTWSMPR</sequence>
<comment type="subcellular location">
    <subcellularLocation>
        <location evidence="1">Nucleus</location>
    </subcellularLocation>
</comment>
<dbReference type="GO" id="GO:0008270">
    <property type="term" value="F:zinc ion binding"/>
    <property type="evidence" value="ECO:0007669"/>
    <property type="project" value="InterPro"/>
</dbReference>
<feature type="region of interest" description="Disordered" evidence="3">
    <location>
        <begin position="547"/>
        <end position="638"/>
    </location>
</feature>
<accession>A0A835WTN0</accession>
<dbReference type="EMBL" id="JAEHOD010000002">
    <property type="protein sequence ID" value="KAG2454003.1"/>
    <property type="molecule type" value="Genomic_DNA"/>
</dbReference>
<dbReference type="PANTHER" id="PTHR15835:SF6">
    <property type="entry name" value="ZINC FINGER C3HC-TYPE PROTEIN 1"/>
    <property type="match status" value="1"/>
</dbReference>
<organism evidence="5 6">
    <name type="scientific">Chlamydomonas schloesseri</name>
    <dbReference type="NCBI Taxonomy" id="2026947"/>
    <lineage>
        <taxon>Eukaryota</taxon>
        <taxon>Viridiplantae</taxon>
        <taxon>Chlorophyta</taxon>
        <taxon>core chlorophytes</taxon>
        <taxon>Chlorophyceae</taxon>
        <taxon>CS clade</taxon>
        <taxon>Chlamydomonadales</taxon>
        <taxon>Chlamydomonadaceae</taxon>
        <taxon>Chlamydomonas</taxon>
    </lineage>
</organism>
<dbReference type="Proteomes" id="UP000613740">
    <property type="component" value="Unassembled WGS sequence"/>
</dbReference>
<evidence type="ECO:0000259" key="4">
    <source>
        <dbReference type="Pfam" id="PF07967"/>
    </source>
</evidence>
<feature type="compositionally biased region" description="Low complexity" evidence="3">
    <location>
        <begin position="1413"/>
        <end position="1431"/>
    </location>
</feature>
<evidence type="ECO:0000313" key="6">
    <source>
        <dbReference type="Proteomes" id="UP000613740"/>
    </source>
</evidence>
<keyword evidence="6" id="KW-1185">Reference proteome</keyword>
<feature type="compositionally biased region" description="Low complexity" evidence="3">
    <location>
        <begin position="669"/>
        <end position="692"/>
    </location>
</feature>
<feature type="compositionally biased region" description="Gly residues" evidence="3">
    <location>
        <begin position="603"/>
        <end position="620"/>
    </location>
</feature>